<proteinExistence type="predicted"/>
<reference evidence="5 6" key="1">
    <citation type="submission" date="2021-01" db="EMBL/GenBank/DDBJ databases">
        <title>WGS of actinomycetes isolated from Thailand.</title>
        <authorList>
            <person name="Thawai C."/>
        </authorList>
    </citation>
    <scope>NUCLEOTIDE SEQUENCE [LARGE SCALE GENOMIC DNA]</scope>
    <source>
        <strain evidence="5 6">CA1R205</strain>
    </source>
</reference>
<accession>A0ABS1NB82</accession>
<comment type="caution">
    <text evidence="5">The sequence shown here is derived from an EMBL/GenBank/DDBJ whole genome shotgun (WGS) entry which is preliminary data.</text>
</comment>
<dbReference type="PANTHER" id="PTHR42659:SF2">
    <property type="entry name" value="XANTHINE DEHYDROGENASE SUBUNIT C-RELATED"/>
    <property type="match status" value="1"/>
</dbReference>
<organism evidence="5 6">
    <name type="scientific">Streptomyces coffeae</name>
    <dbReference type="NCBI Taxonomy" id="621382"/>
    <lineage>
        <taxon>Bacteria</taxon>
        <taxon>Bacillati</taxon>
        <taxon>Actinomycetota</taxon>
        <taxon>Actinomycetes</taxon>
        <taxon>Kitasatosporales</taxon>
        <taxon>Streptomycetaceae</taxon>
        <taxon>Streptomyces</taxon>
    </lineage>
</organism>
<keyword evidence="2" id="KW-0274">FAD</keyword>
<dbReference type="InterPro" id="IPR051312">
    <property type="entry name" value="Diverse_Substr_Oxidored"/>
</dbReference>
<evidence type="ECO:0000259" key="4">
    <source>
        <dbReference type="PROSITE" id="PS51387"/>
    </source>
</evidence>
<keyword evidence="1" id="KW-0285">Flavoprotein</keyword>
<dbReference type="Gene3D" id="3.30.390.50">
    <property type="entry name" value="CO dehydrogenase flavoprotein, C-terminal domain"/>
    <property type="match status" value="1"/>
</dbReference>
<dbReference type="Gene3D" id="3.30.465.10">
    <property type="match status" value="1"/>
</dbReference>
<dbReference type="InterPro" id="IPR016169">
    <property type="entry name" value="FAD-bd_PCMH_sub2"/>
</dbReference>
<dbReference type="EMBL" id="JAERRF010000006">
    <property type="protein sequence ID" value="MBL1097341.1"/>
    <property type="molecule type" value="Genomic_DNA"/>
</dbReference>
<evidence type="ECO:0000256" key="3">
    <source>
        <dbReference type="ARBA" id="ARBA00023002"/>
    </source>
</evidence>
<dbReference type="Pfam" id="PF00941">
    <property type="entry name" value="FAD_binding_5"/>
    <property type="match status" value="1"/>
</dbReference>
<keyword evidence="3" id="KW-0560">Oxidoreductase</keyword>
<evidence type="ECO:0000313" key="5">
    <source>
        <dbReference type="EMBL" id="MBL1097341.1"/>
    </source>
</evidence>
<dbReference type="Proteomes" id="UP000634229">
    <property type="component" value="Unassembled WGS sequence"/>
</dbReference>
<protein>
    <submittedName>
        <fullName evidence="5">FAD binding domain-containing protein</fullName>
    </submittedName>
</protein>
<dbReference type="InterPro" id="IPR002346">
    <property type="entry name" value="Mopterin_DH_FAD-bd"/>
</dbReference>
<sequence>MKPAELTYHRPGGVSAAVALLAGLGDGARVLGGGQSLVPDLNARRITPEHLVDITGINTLRGARRVAGGVRYGATTTHQMVEDGLVPDAGGGLLTRAAAGIGHRAVRTRGTLGGSLAHADPAAEWPTVFAALDATVEVCGARGVRSLPARELPRGAFRSALAADEIVVAVEVHGLMPGRWWGLYKTAGAGGSFAASLAVVLFDTDARGGLCEVALWLGAARETPVRLPATELLLTGRPAAGLDVAAVLPGVAQDLGTVDGALDHTARHTLRIHAATVCRALHRAERVGRSAGTEEGRAP</sequence>
<dbReference type="SUPFAM" id="SSF56176">
    <property type="entry name" value="FAD-binding/transporter-associated domain-like"/>
    <property type="match status" value="1"/>
</dbReference>
<dbReference type="InterPro" id="IPR016166">
    <property type="entry name" value="FAD-bd_PCMH"/>
</dbReference>
<evidence type="ECO:0000256" key="1">
    <source>
        <dbReference type="ARBA" id="ARBA00022630"/>
    </source>
</evidence>
<gene>
    <name evidence="5" type="ORF">JK363_11770</name>
</gene>
<dbReference type="Gene3D" id="3.30.43.10">
    <property type="entry name" value="Uridine Diphospho-n-acetylenolpyruvylglucosamine Reductase, domain 2"/>
    <property type="match status" value="1"/>
</dbReference>
<evidence type="ECO:0000313" key="6">
    <source>
        <dbReference type="Proteomes" id="UP000634229"/>
    </source>
</evidence>
<feature type="domain" description="FAD-binding PCMH-type" evidence="4">
    <location>
        <begin position="1"/>
        <end position="177"/>
    </location>
</feature>
<dbReference type="PANTHER" id="PTHR42659">
    <property type="entry name" value="XANTHINE DEHYDROGENASE SUBUNIT C-RELATED"/>
    <property type="match status" value="1"/>
</dbReference>
<name>A0ABS1NB82_9ACTN</name>
<evidence type="ECO:0000256" key="2">
    <source>
        <dbReference type="ARBA" id="ARBA00022827"/>
    </source>
</evidence>
<dbReference type="InterPro" id="IPR036318">
    <property type="entry name" value="FAD-bd_PCMH-like_sf"/>
</dbReference>
<keyword evidence="6" id="KW-1185">Reference proteome</keyword>
<dbReference type="PROSITE" id="PS51387">
    <property type="entry name" value="FAD_PCMH"/>
    <property type="match status" value="1"/>
</dbReference>
<dbReference type="InterPro" id="IPR016167">
    <property type="entry name" value="FAD-bd_PCMH_sub1"/>
</dbReference>
<dbReference type="RefSeq" id="WP_201874565.1">
    <property type="nucleotide sequence ID" value="NZ_JAERRF010000006.1"/>
</dbReference>